<comment type="subunit">
    <text evidence="5">Heterodimer of a catalytic subunit and an accessory subunit.</text>
</comment>
<dbReference type="Proteomes" id="UP001280581">
    <property type="component" value="Unassembled WGS sequence"/>
</dbReference>
<dbReference type="GO" id="GO:0006400">
    <property type="term" value="P:tRNA modification"/>
    <property type="evidence" value="ECO:0007669"/>
    <property type="project" value="InterPro"/>
</dbReference>
<gene>
    <name evidence="7" type="ORF">GRF29_213g1287701</name>
</gene>
<dbReference type="InterPro" id="IPR036511">
    <property type="entry name" value="TGT-like_sf"/>
</dbReference>
<dbReference type="Pfam" id="PF01702">
    <property type="entry name" value="TGT"/>
    <property type="match status" value="1"/>
</dbReference>
<dbReference type="InterPro" id="IPR002616">
    <property type="entry name" value="tRNA_ribo_trans-like"/>
</dbReference>
<dbReference type="GO" id="GO:0008479">
    <property type="term" value="F:tRNA-guanosine(34) queuine transglycosylase activity"/>
    <property type="evidence" value="ECO:0007669"/>
    <property type="project" value="UniProtKB-UniRule"/>
</dbReference>
<keyword evidence="2 5" id="KW-0819">tRNA processing</keyword>
<dbReference type="SUPFAM" id="SSF51713">
    <property type="entry name" value="tRNA-guanine transglycosylase"/>
    <property type="match status" value="1"/>
</dbReference>
<feature type="binding site" evidence="5">
    <location>
        <position position="394"/>
    </location>
    <ligand>
        <name>Zn(2+)</name>
        <dbReference type="ChEBI" id="CHEBI:29105"/>
    </ligand>
</feature>
<evidence type="ECO:0000313" key="8">
    <source>
        <dbReference type="Proteomes" id="UP001280581"/>
    </source>
</evidence>
<accession>A0AAN6RDI2</accession>
<dbReference type="GO" id="GO:0046872">
    <property type="term" value="F:metal ion binding"/>
    <property type="evidence" value="ECO:0007669"/>
    <property type="project" value="UniProtKB-KW"/>
</dbReference>
<evidence type="ECO:0000256" key="2">
    <source>
        <dbReference type="ARBA" id="ARBA00022694"/>
    </source>
</evidence>
<dbReference type="EMBL" id="WVTA01000017">
    <property type="protein sequence ID" value="KAK3201155.1"/>
    <property type="molecule type" value="Genomic_DNA"/>
</dbReference>
<sequence length="525" mass="58188">MAFPANTRLPNSAFLAPNSSHFAGIMSQDTPKPDLSQLPPEMLDFTLLKTTGALAPRLGRLTLPGRKPILTPALLGNTSRGVIPHVSQDNYRKYFQDNGVYIALEDFVEKHPEKTPPIFQYDVPEPLRKFISLPQDTPIVLGPRRTPPIPSPASHTNTEISLLTSVGFKSVSSEYYAAAVRKLQPDIVVGMADIPFGQESIGIKRKDKMSDRTETWLRDIIAKKNALDKAEKKFNIFAPILPIERDLQSWYLEHLLEDMVDSITGVAIYDAYLLDDLPEALYHFPRLSFHVPASPHEVLRQISLGMDILTIPFIADATDAGIALDFTFPPPPDKPNGEARQSLGLDMWDASHSTSVTPLSKACPCYACTSHHRAYIQHLLSAKEMLGWFLIQIHNHTVLDSFFANVRSSIQAGTFDADVAAFEAYYEPRLPEKTGQGPRIRGYQFKSEEHARPEKKNKKKWNGEIGGGARGMDKVVLKGAHGQQPGRKKEMEDVIDDEALVGLVDLVNPGGSVGLEDLSIEDAKP</sequence>
<proteinExistence type="inferred from homology"/>
<comment type="subcellular location">
    <subcellularLocation>
        <location evidence="5">Cytoplasm</location>
    </subcellularLocation>
</comment>
<dbReference type="HAMAP" id="MF_03043">
    <property type="entry name" value="QTRT2"/>
    <property type="match status" value="1"/>
</dbReference>
<comment type="function">
    <text evidence="5">Non-catalytic subunit of the queuine tRNA-ribosyltransferase (TGT) that catalyzes the base-exchange of a guanine (G) residue with queuine (Q) at position 34 (anticodon wobble position) in tRNAs with GU(N) anticodons (tRNA-Asp, -Asn, -His and -Tyr), resulting in the hypermodified nucleoside queuosine (7-(((4,5-cis-dihydroxy-2-cyclopenten-1-yl)amino)methyl)-7-deazaguanosine).</text>
</comment>
<reference evidence="7 8" key="1">
    <citation type="submission" date="2021-02" db="EMBL/GenBank/DDBJ databases">
        <title>Genome assembly of Pseudopithomyces chartarum.</title>
        <authorList>
            <person name="Jauregui R."/>
            <person name="Singh J."/>
            <person name="Voisey C."/>
        </authorList>
    </citation>
    <scope>NUCLEOTIDE SEQUENCE [LARGE SCALE GENOMIC DNA]</scope>
    <source>
        <strain evidence="7 8">AGR01</strain>
    </source>
</reference>
<keyword evidence="4 5" id="KW-0862">Zinc</keyword>
<evidence type="ECO:0000256" key="3">
    <source>
        <dbReference type="ARBA" id="ARBA00022723"/>
    </source>
</evidence>
<keyword evidence="3 5" id="KW-0479">Metal-binding</keyword>
<evidence type="ECO:0000259" key="6">
    <source>
        <dbReference type="Pfam" id="PF01702"/>
    </source>
</evidence>
<organism evidence="7 8">
    <name type="scientific">Pseudopithomyces chartarum</name>
    <dbReference type="NCBI Taxonomy" id="1892770"/>
    <lineage>
        <taxon>Eukaryota</taxon>
        <taxon>Fungi</taxon>
        <taxon>Dikarya</taxon>
        <taxon>Ascomycota</taxon>
        <taxon>Pezizomycotina</taxon>
        <taxon>Dothideomycetes</taxon>
        <taxon>Pleosporomycetidae</taxon>
        <taxon>Pleosporales</taxon>
        <taxon>Massarineae</taxon>
        <taxon>Didymosphaeriaceae</taxon>
        <taxon>Pseudopithomyces</taxon>
    </lineage>
</organism>
<keyword evidence="1 5" id="KW-0963">Cytoplasm</keyword>
<dbReference type="Gene3D" id="3.20.20.105">
    <property type="entry name" value="Queuine tRNA-ribosyltransferase-like"/>
    <property type="match status" value="1"/>
</dbReference>
<name>A0AAN6RDI2_9PLEO</name>
<feature type="binding site" evidence="5">
    <location>
        <position position="368"/>
    </location>
    <ligand>
        <name>Zn(2+)</name>
        <dbReference type="ChEBI" id="CHEBI:29105"/>
    </ligand>
</feature>
<dbReference type="PANTHER" id="PTHR46064">
    <property type="entry name" value="QUEUINE TRNA-RIBOSYLTRANSFERASE ACCESSORY SUBUNIT 2"/>
    <property type="match status" value="1"/>
</dbReference>
<dbReference type="NCBIfam" id="TIGR00449">
    <property type="entry name" value="tgt_general"/>
    <property type="match status" value="1"/>
</dbReference>
<feature type="binding site" evidence="5">
    <location>
        <position position="363"/>
    </location>
    <ligand>
        <name>Zn(2+)</name>
        <dbReference type="ChEBI" id="CHEBI:29105"/>
    </ligand>
</feature>
<evidence type="ECO:0000256" key="1">
    <source>
        <dbReference type="ARBA" id="ARBA00022490"/>
    </source>
</evidence>
<protein>
    <recommendedName>
        <fullName evidence="5">Queuine tRNA-ribosyltransferase accessory subunit 2</fullName>
    </recommendedName>
    <alternativeName>
        <fullName evidence="5">Queuine tRNA-ribosyltransferase domain-containing protein 1</fullName>
    </alternativeName>
</protein>
<feature type="binding site" evidence="5">
    <location>
        <position position="365"/>
    </location>
    <ligand>
        <name>Zn(2+)</name>
        <dbReference type="ChEBI" id="CHEBI:29105"/>
    </ligand>
</feature>
<feature type="domain" description="tRNA-guanine(15) transglycosylase-like" evidence="6">
    <location>
        <begin position="56"/>
        <end position="426"/>
    </location>
</feature>
<evidence type="ECO:0000313" key="7">
    <source>
        <dbReference type="EMBL" id="KAK3201155.1"/>
    </source>
</evidence>
<comment type="cofactor">
    <cofactor evidence="5">
        <name>Zn(2+)</name>
        <dbReference type="ChEBI" id="CHEBI:29105"/>
    </cofactor>
    <text evidence="5">Binds 1 zinc ion per subunit.</text>
</comment>
<evidence type="ECO:0000256" key="5">
    <source>
        <dbReference type="HAMAP-Rule" id="MF_03043"/>
    </source>
</evidence>
<comment type="similarity">
    <text evidence="5">Belongs to the queuine tRNA-ribosyltransferase family. QTRT2 subfamily.</text>
</comment>
<dbReference type="InterPro" id="IPR028592">
    <property type="entry name" value="QTRTD1"/>
</dbReference>
<dbReference type="GO" id="GO:0005737">
    <property type="term" value="C:cytoplasm"/>
    <property type="evidence" value="ECO:0007669"/>
    <property type="project" value="UniProtKB-SubCell"/>
</dbReference>
<dbReference type="InterPro" id="IPR050852">
    <property type="entry name" value="Queuine_tRNA-ribosyltrfase"/>
</dbReference>
<evidence type="ECO:0000256" key="4">
    <source>
        <dbReference type="ARBA" id="ARBA00022833"/>
    </source>
</evidence>
<dbReference type="PANTHER" id="PTHR46064:SF1">
    <property type="entry name" value="QUEUINE TRNA-RIBOSYLTRANSFERASE ACCESSORY SUBUNIT 2"/>
    <property type="match status" value="1"/>
</dbReference>
<keyword evidence="8" id="KW-1185">Reference proteome</keyword>
<dbReference type="AlphaFoldDB" id="A0AAN6RDI2"/>
<comment type="caution">
    <text evidence="7">The sequence shown here is derived from an EMBL/GenBank/DDBJ whole genome shotgun (WGS) entry which is preliminary data.</text>
</comment>